<comment type="caution">
    <text evidence="2">The sequence shown here is derived from an EMBL/GenBank/DDBJ whole genome shotgun (WGS) entry which is preliminary data.</text>
</comment>
<sequence length="242" mass="27548">MKKKIVSMALMVVLCFVLAMSAFAEGVQYKIGDYVAYSGHTDFGYYFTYSVEKTNTNYKCFSVVENGQRVYAAVKESLYDYYKNVFNDQDVTFKGEVQRFADDGAPVIMATWKVVNEDGKETLISLDEDIAPTFYKKGMAPDFKLFYDLYNDVTVSVAEDGSYMTIDNNPLNMKGGSIIFNETGLEHVKLTNKALGLPEWLYKEMANTRAIDGRQKESFDDVTVTWSYHPNQGLEVIYRTNN</sequence>
<organism evidence="2 3">
    <name type="scientific">Faecalibacterium prausnitzii</name>
    <dbReference type="NCBI Taxonomy" id="853"/>
    <lineage>
        <taxon>Bacteria</taxon>
        <taxon>Bacillati</taxon>
        <taxon>Bacillota</taxon>
        <taxon>Clostridia</taxon>
        <taxon>Eubacteriales</taxon>
        <taxon>Oscillospiraceae</taxon>
        <taxon>Faecalibacterium</taxon>
    </lineage>
</organism>
<dbReference type="AlphaFoldDB" id="A0A2A7BGQ8"/>
<evidence type="ECO:0000313" key="3">
    <source>
        <dbReference type="Proteomes" id="UP000220438"/>
    </source>
</evidence>
<keyword evidence="1" id="KW-0732">Signal</keyword>
<name>A0A2A7BGQ8_9FIRM</name>
<gene>
    <name evidence="2" type="ORF">CHR61_01575</name>
</gene>
<accession>A0A2A7BGQ8</accession>
<evidence type="ECO:0000313" key="2">
    <source>
        <dbReference type="EMBL" id="PDX90590.1"/>
    </source>
</evidence>
<reference evidence="2 3" key="1">
    <citation type="journal article" date="2017" name="Front. Microbiol.">
        <title>New Insights into the Diversity of the Genus Faecalibacterium.</title>
        <authorList>
            <person name="Benevides L."/>
            <person name="Burman S."/>
            <person name="Martin R."/>
            <person name="Robert V."/>
            <person name="Thomas M."/>
            <person name="Miquel S."/>
            <person name="Chain F."/>
            <person name="Sokol H."/>
            <person name="Bermudez-Humaran L.G."/>
            <person name="Morrison M."/>
            <person name="Langella P."/>
            <person name="Azevedo V.A."/>
            <person name="Chatel J.M."/>
            <person name="Soares S."/>
        </authorList>
    </citation>
    <scope>NUCLEOTIDE SEQUENCE [LARGE SCALE GENOMIC DNA]</scope>
    <source>
        <strain evidence="2 3">AHMP21</strain>
    </source>
</reference>
<feature type="signal peptide" evidence="1">
    <location>
        <begin position="1"/>
        <end position="24"/>
    </location>
</feature>
<dbReference type="EMBL" id="NOUW01000006">
    <property type="protein sequence ID" value="PDX90590.1"/>
    <property type="molecule type" value="Genomic_DNA"/>
</dbReference>
<evidence type="ECO:0000256" key="1">
    <source>
        <dbReference type="SAM" id="SignalP"/>
    </source>
</evidence>
<dbReference type="Proteomes" id="UP000220438">
    <property type="component" value="Unassembled WGS sequence"/>
</dbReference>
<feature type="chain" id="PRO_5012698730" evidence="1">
    <location>
        <begin position="25"/>
        <end position="242"/>
    </location>
</feature>
<protein>
    <submittedName>
        <fullName evidence="2">Uncharacterized protein</fullName>
    </submittedName>
</protein>
<proteinExistence type="predicted"/>
<dbReference type="RefSeq" id="WP_097769979.1">
    <property type="nucleotide sequence ID" value="NZ_NOUW01000006.1"/>
</dbReference>